<dbReference type="EMBL" id="LR797245">
    <property type="protein sequence ID" value="CAB4195970.1"/>
    <property type="molecule type" value="Genomic_DNA"/>
</dbReference>
<dbReference type="EMBL" id="LR797017">
    <property type="protein sequence ID" value="CAB4181450.1"/>
    <property type="molecule type" value="Genomic_DNA"/>
</dbReference>
<name>A0A6J5PCL2_9CAUD</name>
<evidence type="ECO:0000313" key="1">
    <source>
        <dbReference type="EMBL" id="CAB4169619.1"/>
    </source>
</evidence>
<evidence type="ECO:0000313" key="4">
    <source>
        <dbReference type="EMBL" id="CAB4211917.1"/>
    </source>
</evidence>
<evidence type="ECO:0000313" key="3">
    <source>
        <dbReference type="EMBL" id="CAB4195970.1"/>
    </source>
</evidence>
<dbReference type="EMBL" id="LR796842">
    <property type="protein sequence ID" value="CAB4169619.1"/>
    <property type="molecule type" value="Genomic_DNA"/>
</dbReference>
<reference evidence="1" key="1">
    <citation type="submission" date="2020-05" db="EMBL/GenBank/DDBJ databases">
        <authorList>
            <person name="Chiriac C."/>
            <person name="Salcher M."/>
            <person name="Ghai R."/>
            <person name="Kavagutti S V."/>
        </authorList>
    </citation>
    <scope>NUCLEOTIDE SEQUENCE</scope>
</reference>
<dbReference type="EMBL" id="LR797379">
    <property type="protein sequence ID" value="CAB4211917.1"/>
    <property type="molecule type" value="Genomic_DNA"/>
</dbReference>
<sequence length="70" mass="7851">MSEIITTAFVLMSVALGDQRALPAARWYLDAQTCRAALVETISANVLRDAWCQEVQLKPMRPVTMEAIER</sequence>
<protein>
    <submittedName>
        <fullName evidence="1">Uncharacterized protein</fullName>
    </submittedName>
</protein>
<gene>
    <name evidence="2" type="ORF">UFOVP1070_38</name>
    <name evidence="3" type="ORF">UFOVP1302_46</name>
    <name evidence="4" type="ORF">UFOVP1416_66</name>
    <name evidence="1" type="ORF">UFOVP895_49</name>
</gene>
<accession>A0A6J5PCL2</accession>
<evidence type="ECO:0000313" key="2">
    <source>
        <dbReference type="EMBL" id="CAB4181450.1"/>
    </source>
</evidence>
<organism evidence="1">
    <name type="scientific">uncultured Caudovirales phage</name>
    <dbReference type="NCBI Taxonomy" id="2100421"/>
    <lineage>
        <taxon>Viruses</taxon>
        <taxon>Duplodnaviria</taxon>
        <taxon>Heunggongvirae</taxon>
        <taxon>Uroviricota</taxon>
        <taxon>Caudoviricetes</taxon>
        <taxon>Peduoviridae</taxon>
        <taxon>Maltschvirus</taxon>
        <taxon>Maltschvirus maltsch</taxon>
    </lineage>
</organism>
<proteinExistence type="predicted"/>